<evidence type="ECO:0000313" key="1">
    <source>
        <dbReference type="EMBL" id="MBX37888.1"/>
    </source>
</evidence>
<protein>
    <submittedName>
        <fullName evidence="1">Uncharacterized protein</fullName>
    </submittedName>
</protein>
<organism evidence="1">
    <name type="scientific">Rhizophora mucronata</name>
    <name type="common">Asiatic mangrove</name>
    <dbReference type="NCBI Taxonomy" id="61149"/>
    <lineage>
        <taxon>Eukaryota</taxon>
        <taxon>Viridiplantae</taxon>
        <taxon>Streptophyta</taxon>
        <taxon>Embryophyta</taxon>
        <taxon>Tracheophyta</taxon>
        <taxon>Spermatophyta</taxon>
        <taxon>Magnoliopsida</taxon>
        <taxon>eudicotyledons</taxon>
        <taxon>Gunneridae</taxon>
        <taxon>Pentapetalae</taxon>
        <taxon>rosids</taxon>
        <taxon>fabids</taxon>
        <taxon>Malpighiales</taxon>
        <taxon>Rhizophoraceae</taxon>
        <taxon>Rhizophora</taxon>
    </lineage>
</organism>
<name>A0A2P2N610_RHIMU</name>
<sequence length="42" mass="4689">MSLLQWKLLSLFCFLNVINKIFVATSYNTAVFSSLCCDAEGP</sequence>
<dbReference type="AlphaFoldDB" id="A0A2P2N610"/>
<accession>A0A2P2N610</accession>
<proteinExistence type="predicted"/>
<reference evidence="1" key="1">
    <citation type="submission" date="2018-02" db="EMBL/GenBank/DDBJ databases">
        <title>Rhizophora mucronata_Transcriptome.</title>
        <authorList>
            <person name="Meera S.P."/>
            <person name="Sreeshan A."/>
            <person name="Augustine A."/>
        </authorList>
    </citation>
    <scope>NUCLEOTIDE SEQUENCE</scope>
    <source>
        <tissue evidence="1">Leaf</tissue>
    </source>
</reference>
<dbReference type="EMBL" id="GGEC01057404">
    <property type="protein sequence ID" value="MBX37888.1"/>
    <property type="molecule type" value="Transcribed_RNA"/>
</dbReference>